<comment type="caution">
    <text evidence="1">The sequence shown here is derived from an EMBL/GenBank/DDBJ whole genome shotgun (WGS) entry which is preliminary data.</text>
</comment>
<dbReference type="AlphaFoldDB" id="A0AA39J576"/>
<feature type="non-terminal residue" evidence="1">
    <location>
        <position position="1"/>
    </location>
</feature>
<evidence type="ECO:0000313" key="2">
    <source>
        <dbReference type="Proteomes" id="UP001175211"/>
    </source>
</evidence>
<protein>
    <submittedName>
        <fullName evidence="1">Uncharacterized protein</fullName>
    </submittedName>
</protein>
<dbReference type="Proteomes" id="UP001175211">
    <property type="component" value="Unassembled WGS sequence"/>
</dbReference>
<dbReference type="RefSeq" id="XP_060322235.1">
    <property type="nucleotide sequence ID" value="XM_060479087.1"/>
</dbReference>
<sequence length="187" mass="21083">ARSLYRWLLYNLTHSNIQNPHNIIYTPAHTDSTSMPSQINNVADNLTTCAQTTLLRPPPAPVPIFSMDHFVLYNFVDGYIESNIPSYVSSAFTTDTVAHVNFCPATTMLLPLYDDYAPPEHPYIRASSVYSAVVQLYARSAQLDCTYTRFLRFGDMSPLCHAGCNELETVHHVFVGCPSFNHLRYEA</sequence>
<gene>
    <name evidence="1" type="ORF">EV420DRAFT_1672520</name>
</gene>
<reference evidence="1" key="1">
    <citation type="submission" date="2023-06" db="EMBL/GenBank/DDBJ databases">
        <authorList>
            <consortium name="Lawrence Berkeley National Laboratory"/>
            <person name="Ahrendt S."/>
            <person name="Sahu N."/>
            <person name="Indic B."/>
            <person name="Wong-Bajracharya J."/>
            <person name="Merenyi Z."/>
            <person name="Ke H.-M."/>
            <person name="Monk M."/>
            <person name="Kocsube S."/>
            <person name="Drula E."/>
            <person name="Lipzen A."/>
            <person name="Balint B."/>
            <person name="Henrissat B."/>
            <person name="Andreopoulos B."/>
            <person name="Martin F.M."/>
            <person name="Harder C.B."/>
            <person name="Rigling D."/>
            <person name="Ford K.L."/>
            <person name="Foster G.D."/>
            <person name="Pangilinan J."/>
            <person name="Papanicolaou A."/>
            <person name="Barry K."/>
            <person name="LaButti K."/>
            <person name="Viragh M."/>
            <person name="Koriabine M."/>
            <person name="Yan M."/>
            <person name="Riley R."/>
            <person name="Champramary S."/>
            <person name="Plett K.L."/>
            <person name="Tsai I.J."/>
            <person name="Slot J."/>
            <person name="Sipos G."/>
            <person name="Plett J."/>
            <person name="Nagy L.G."/>
            <person name="Grigoriev I.V."/>
        </authorList>
    </citation>
    <scope>NUCLEOTIDE SEQUENCE</scope>
    <source>
        <strain evidence="1">CCBAS 213</strain>
    </source>
</reference>
<evidence type="ECO:0000313" key="1">
    <source>
        <dbReference type="EMBL" id="KAK0436313.1"/>
    </source>
</evidence>
<keyword evidence="2" id="KW-1185">Reference proteome</keyword>
<organism evidence="1 2">
    <name type="scientific">Armillaria tabescens</name>
    <name type="common">Ringless honey mushroom</name>
    <name type="synonym">Agaricus tabescens</name>
    <dbReference type="NCBI Taxonomy" id="1929756"/>
    <lineage>
        <taxon>Eukaryota</taxon>
        <taxon>Fungi</taxon>
        <taxon>Dikarya</taxon>
        <taxon>Basidiomycota</taxon>
        <taxon>Agaricomycotina</taxon>
        <taxon>Agaricomycetes</taxon>
        <taxon>Agaricomycetidae</taxon>
        <taxon>Agaricales</taxon>
        <taxon>Marasmiineae</taxon>
        <taxon>Physalacriaceae</taxon>
        <taxon>Desarmillaria</taxon>
    </lineage>
</organism>
<name>A0AA39J576_ARMTA</name>
<dbReference type="GeneID" id="85362635"/>
<feature type="non-terminal residue" evidence="1">
    <location>
        <position position="187"/>
    </location>
</feature>
<accession>A0AA39J576</accession>
<proteinExistence type="predicted"/>
<dbReference type="EMBL" id="JAUEPS010000129">
    <property type="protein sequence ID" value="KAK0436313.1"/>
    <property type="molecule type" value="Genomic_DNA"/>
</dbReference>